<proteinExistence type="predicted"/>
<dbReference type="AlphaFoldDB" id="A0A6A6TXE0"/>
<evidence type="ECO:0000313" key="3">
    <source>
        <dbReference type="Proteomes" id="UP000799302"/>
    </source>
</evidence>
<name>A0A6A6TXE0_9PEZI</name>
<accession>A0A6A6TXE0</accession>
<dbReference type="EMBL" id="MU004244">
    <property type="protein sequence ID" value="KAF2663837.1"/>
    <property type="molecule type" value="Genomic_DNA"/>
</dbReference>
<evidence type="ECO:0000256" key="1">
    <source>
        <dbReference type="SAM" id="MobiDB-lite"/>
    </source>
</evidence>
<organism evidence="2 3">
    <name type="scientific">Microthyrium microscopicum</name>
    <dbReference type="NCBI Taxonomy" id="703497"/>
    <lineage>
        <taxon>Eukaryota</taxon>
        <taxon>Fungi</taxon>
        <taxon>Dikarya</taxon>
        <taxon>Ascomycota</taxon>
        <taxon>Pezizomycotina</taxon>
        <taxon>Dothideomycetes</taxon>
        <taxon>Dothideomycetes incertae sedis</taxon>
        <taxon>Microthyriales</taxon>
        <taxon>Microthyriaceae</taxon>
        <taxon>Microthyrium</taxon>
    </lineage>
</organism>
<reference evidence="2" key="1">
    <citation type="journal article" date="2020" name="Stud. Mycol.">
        <title>101 Dothideomycetes genomes: a test case for predicting lifestyles and emergence of pathogens.</title>
        <authorList>
            <person name="Haridas S."/>
            <person name="Albert R."/>
            <person name="Binder M."/>
            <person name="Bloem J."/>
            <person name="Labutti K."/>
            <person name="Salamov A."/>
            <person name="Andreopoulos B."/>
            <person name="Baker S."/>
            <person name="Barry K."/>
            <person name="Bills G."/>
            <person name="Bluhm B."/>
            <person name="Cannon C."/>
            <person name="Castanera R."/>
            <person name="Culley D."/>
            <person name="Daum C."/>
            <person name="Ezra D."/>
            <person name="Gonzalez J."/>
            <person name="Henrissat B."/>
            <person name="Kuo A."/>
            <person name="Liang C."/>
            <person name="Lipzen A."/>
            <person name="Lutzoni F."/>
            <person name="Magnuson J."/>
            <person name="Mondo S."/>
            <person name="Nolan M."/>
            <person name="Ohm R."/>
            <person name="Pangilinan J."/>
            <person name="Park H.-J."/>
            <person name="Ramirez L."/>
            <person name="Alfaro M."/>
            <person name="Sun H."/>
            <person name="Tritt A."/>
            <person name="Yoshinaga Y."/>
            <person name="Zwiers L.-H."/>
            <person name="Turgeon B."/>
            <person name="Goodwin S."/>
            <person name="Spatafora J."/>
            <person name="Crous P."/>
            <person name="Grigoriev I."/>
        </authorList>
    </citation>
    <scope>NUCLEOTIDE SEQUENCE</scope>
    <source>
        <strain evidence="2">CBS 115976</strain>
    </source>
</reference>
<protein>
    <submittedName>
        <fullName evidence="2">Uncharacterized protein</fullName>
    </submittedName>
</protein>
<evidence type="ECO:0000313" key="2">
    <source>
        <dbReference type="EMBL" id="KAF2663837.1"/>
    </source>
</evidence>
<keyword evidence="3" id="KW-1185">Reference proteome</keyword>
<dbReference type="Proteomes" id="UP000799302">
    <property type="component" value="Unassembled WGS sequence"/>
</dbReference>
<gene>
    <name evidence="2" type="ORF">BT63DRAFT_112948</name>
</gene>
<feature type="region of interest" description="Disordered" evidence="1">
    <location>
        <begin position="364"/>
        <end position="392"/>
    </location>
</feature>
<sequence length="392" mass="45024">MAEQSCIMTGSLTNVLEAIITPSGNARLKRLFGYQDSIEELRPQEEFDHRWTLSWPNHPGQERILTWALHYSLQKVYLLRVQAVKYPKYSVVSDLVEKKALKELTDITQSEYAFPSSHSAFDAFVHGPVPTKPPFMITPSGCDAVQEKKGVTAKYDKKCADSSGIRREACWAWNEKIEEEMKEFRILDEWYNVLLSVQTETCSKKSSIDLGEGKFIFAVEDVTSRLWFIFQPDGKKKYESRWSCPISRGLKIKHLQNDIHRFLHGLGSALRHRDKAPCLKGYHPYGDSSGRYPELIVCLTGTAPDLKDCAIDSIPGNPALTIKLGKDAYACKQSASERDYRILPDWRERRQNFIESLKEALVAETKREEQEERRRRVAGDMKPSRWRISDKS</sequence>